<dbReference type="Pfam" id="PF15590">
    <property type="entry name" value="Imm27"/>
    <property type="match status" value="1"/>
</dbReference>
<organism evidence="1 2">
    <name type="scientific">Flagellimonas algicola</name>
    <dbReference type="NCBI Taxonomy" id="2583815"/>
    <lineage>
        <taxon>Bacteria</taxon>
        <taxon>Pseudomonadati</taxon>
        <taxon>Bacteroidota</taxon>
        <taxon>Flavobacteriia</taxon>
        <taxon>Flavobacteriales</taxon>
        <taxon>Flavobacteriaceae</taxon>
        <taxon>Flagellimonas</taxon>
    </lineage>
</organism>
<protein>
    <recommendedName>
        <fullName evidence="3">Immunity protein 27 of polymorphic toxin system</fullName>
    </recommendedName>
</protein>
<proteinExistence type="predicted"/>
<evidence type="ECO:0000313" key="1">
    <source>
        <dbReference type="EMBL" id="TMU55096.1"/>
    </source>
</evidence>
<keyword evidence="2" id="KW-1185">Reference proteome</keyword>
<dbReference type="RefSeq" id="WP_138836895.1">
    <property type="nucleotide sequence ID" value="NZ_VCNI01000002.1"/>
</dbReference>
<dbReference type="InterPro" id="IPR028960">
    <property type="entry name" value="Imm27"/>
</dbReference>
<dbReference type="Proteomes" id="UP000751614">
    <property type="component" value="Unassembled WGS sequence"/>
</dbReference>
<comment type="caution">
    <text evidence="1">The sequence shown here is derived from an EMBL/GenBank/DDBJ whole genome shotgun (WGS) entry which is preliminary data.</text>
</comment>
<evidence type="ECO:0000313" key="2">
    <source>
        <dbReference type="Proteomes" id="UP000751614"/>
    </source>
</evidence>
<accession>A0ABY2WKJ9</accession>
<gene>
    <name evidence="1" type="ORF">FGG15_13000</name>
</gene>
<name>A0ABY2WKJ9_9FLAO</name>
<reference evidence="1 2" key="1">
    <citation type="submission" date="2019-05" db="EMBL/GenBank/DDBJ databases">
        <title>Flagellimonas sp. AsT0115, sp. nov., isolated from a marine red algae, Asparagopsis taxiformis.</title>
        <authorList>
            <person name="Kim J."/>
            <person name="Jeong S.E."/>
            <person name="Jeon C.O."/>
        </authorList>
    </citation>
    <scope>NUCLEOTIDE SEQUENCE [LARGE SCALE GENOMIC DNA]</scope>
    <source>
        <strain evidence="1 2">AsT0115</strain>
    </source>
</reference>
<dbReference type="EMBL" id="VCNI01000002">
    <property type="protein sequence ID" value="TMU55096.1"/>
    <property type="molecule type" value="Genomic_DNA"/>
</dbReference>
<evidence type="ECO:0008006" key="3">
    <source>
        <dbReference type="Google" id="ProtNLM"/>
    </source>
</evidence>
<sequence length="68" mass="7981">MKLNIENLKKVASDDTGWNTLYLDEEQQIYWEKTYQNSEIHGGGSPMFLQIELTSTIMEKYNLHKSNI</sequence>